<dbReference type="Pfam" id="PF13649">
    <property type="entry name" value="Methyltransf_25"/>
    <property type="match status" value="1"/>
</dbReference>
<keyword evidence="1 4" id="KW-0489">Methyltransferase</keyword>
<dbReference type="InterPro" id="IPR041698">
    <property type="entry name" value="Methyltransf_25"/>
</dbReference>
<evidence type="ECO:0000259" key="3">
    <source>
        <dbReference type="Pfam" id="PF13649"/>
    </source>
</evidence>
<dbReference type="CDD" id="cd02440">
    <property type="entry name" value="AdoMet_MTases"/>
    <property type="match status" value="1"/>
</dbReference>
<evidence type="ECO:0000313" key="4">
    <source>
        <dbReference type="EMBL" id="MFC7331897.1"/>
    </source>
</evidence>
<dbReference type="InterPro" id="IPR029063">
    <property type="entry name" value="SAM-dependent_MTases_sf"/>
</dbReference>
<dbReference type="RefSeq" id="WP_377355964.1">
    <property type="nucleotide sequence ID" value="NZ_JBHTCM010000004.1"/>
</dbReference>
<gene>
    <name evidence="4" type="ORF">ACFQPS_01855</name>
</gene>
<keyword evidence="5" id="KW-1185">Reference proteome</keyword>
<name>A0ABW2KPG8_9PROT</name>
<protein>
    <submittedName>
        <fullName evidence="4">Class I SAM-dependent methyltransferase</fullName>
    </submittedName>
</protein>
<sequence length="276" mass="30070">MNSDVPGTDGSWLYYDSDYPAPEEIGDDPALRAMLARQGVLHDTAFYRALAERSPGPVLELGCGSGRITRSLAAHAPVTAVDIATPMLDRLHSRLEREPEAVRARVTPVQADVATLDLPRKDHALVVWAFNGLNLVPDAGRQLSALVAAVHHLSPGGRLALDVVNPLVMPLNGQAVPEVSFTRIRRDTGNPYSKIALVDPMDAAQVQRIHGWYDEVLPDGAVRRVPYGFDWRLVFRFELGLLLSLAGLRLELVAGGFRGEPFEPHSPKIVMVAVKG</sequence>
<reference evidence="5" key="1">
    <citation type="journal article" date="2019" name="Int. J. Syst. Evol. Microbiol.">
        <title>The Global Catalogue of Microorganisms (GCM) 10K type strain sequencing project: providing services to taxonomists for standard genome sequencing and annotation.</title>
        <authorList>
            <consortium name="The Broad Institute Genomics Platform"/>
            <consortium name="The Broad Institute Genome Sequencing Center for Infectious Disease"/>
            <person name="Wu L."/>
            <person name="Ma J."/>
        </authorList>
    </citation>
    <scope>NUCLEOTIDE SEQUENCE [LARGE SCALE GENOMIC DNA]</scope>
    <source>
        <strain evidence="5">CGMCC 1.16275</strain>
    </source>
</reference>
<evidence type="ECO:0000256" key="1">
    <source>
        <dbReference type="ARBA" id="ARBA00022603"/>
    </source>
</evidence>
<dbReference type="GO" id="GO:0008168">
    <property type="term" value="F:methyltransferase activity"/>
    <property type="evidence" value="ECO:0007669"/>
    <property type="project" value="UniProtKB-KW"/>
</dbReference>
<dbReference type="SUPFAM" id="SSF53335">
    <property type="entry name" value="S-adenosyl-L-methionine-dependent methyltransferases"/>
    <property type="match status" value="1"/>
</dbReference>
<dbReference type="EMBL" id="JBHTCM010000004">
    <property type="protein sequence ID" value="MFC7331897.1"/>
    <property type="molecule type" value="Genomic_DNA"/>
</dbReference>
<comment type="caution">
    <text evidence="4">The sequence shown here is derived from an EMBL/GenBank/DDBJ whole genome shotgun (WGS) entry which is preliminary data.</text>
</comment>
<keyword evidence="2" id="KW-0808">Transferase</keyword>
<evidence type="ECO:0000313" key="5">
    <source>
        <dbReference type="Proteomes" id="UP001596456"/>
    </source>
</evidence>
<dbReference type="Proteomes" id="UP001596456">
    <property type="component" value="Unassembled WGS sequence"/>
</dbReference>
<dbReference type="Gene3D" id="3.40.50.150">
    <property type="entry name" value="Vaccinia Virus protein VP39"/>
    <property type="match status" value="1"/>
</dbReference>
<feature type="domain" description="Methyltransferase" evidence="3">
    <location>
        <begin position="58"/>
        <end position="157"/>
    </location>
</feature>
<evidence type="ECO:0000256" key="2">
    <source>
        <dbReference type="ARBA" id="ARBA00022679"/>
    </source>
</evidence>
<dbReference type="PANTHER" id="PTHR43861">
    <property type="entry name" value="TRANS-ACONITATE 2-METHYLTRANSFERASE-RELATED"/>
    <property type="match status" value="1"/>
</dbReference>
<dbReference type="GO" id="GO:0032259">
    <property type="term" value="P:methylation"/>
    <property type="evidence" value="ECO:0007669"/>
    <property type="project" value="UniProtKB-KW"/>
</dbReference>
<proteinExistence type="predicted"/>
<dbReference type="PANTHER" id="PTHR43861:SF1">
    <property type="entry name" value="TRANS-ACONITATE 2-METHYLTRANSFERASE"/>
    <property type="match status" value="1"/>
</dbReference>
<accession>A0ABW2KPG8</accession>
<organism evidence="4 5">
    <name type="scientific">Rhodocista pekingensis</name>
    <dbReference type="NCBI Taxonomy" id="201185"/>
    <lineage>
        <taxon>Bacteria</taxon>
        <taxon>Pseudomonadati</taxon>
        <taxon>Pseudomonadota</taxon>
        <taxon>Alphaproteobacteria</taxon>
        <taxon>Rhodospirillales</taxon>
        <taxon>Azospirillaceae</taxon>
        <taxon>Rhodocista</taxon>
    </lineage>
</organism>